<accession>A0ABP8ARL5</accession>
<evidence type="ECO:0000313" key="2">
    <source>
        <dbReference type="Proteomes" id="UP001500213"/>
    </source>
</evidence>
<gene>
    <name evidence="1" type="ORF">GCM10022288_15850</name>
</gene>
<organism evidence="1 2">
    <name type="scientific">Gryllotalpicola kribbensis</name>
    <dbReference type="NCBI Taxonomy" id="993084"/>
    <lineage>
        <taxon>Bacteria</taxon>
        <taxon>Bacillati</taxon>
        <taxon>Actinomycetota</taxon>
        <taxon>Actinomycetes</taxon>
        <taxon>Micrococcales</taxon>
        <taxon>Microbacteriaceae</taxon>
        <taxon>Gryllotalpicola</taxon>
    </lineage>
</organism>
<comment type="caution">
    <text evidence="1">The sequence shown here is derived from an EMBL/GenBank/DDBJ whole genome shotgun (WGS) entry which is preliminary data.</text>
</comment>
<dbReference type="EMBL" id="BAABBX010000013">
    <property type="protein sequence ID" value="GAA4188880.1"/>
    <property type="molecule type" value="Genomic_DNA"/>
</dbReference>
<sequence length="134" mass="14664">MTLVSDIEQQIEMRRPSVTFDRICEELGAASAHIPRFPDGEPDWSRASLWLLADEIEARVPKMDHRPPKNGEWAGIVATEYLGFVALGFAGWQGLDAQHVVAVVSKNAGALLAEWRRGASPSEAADVLVKRGSL</sequence>
<evidence type="ECO:0000313" key="1">
    <source>
        <dbReference type="EMBL" id="GAA4188880.1"/>
    </source>
</evidence>
<reference evidence="2" key="1">
    <citation type="journal article" date="2019" name="Int. J. Syst. Evol. Microbiol.">
        <title>The Global Catalogue of Microorganisms (GCM) 10K type strain sequencing project: providing services to taxonomists for standard genome sequencing and annotation.</title>
        <authorList>
            <consortium name="The Broad Institute Genomics Platform"/>
            <consortium name="The Broad Institute Genome Sequencing Center for Infectious Disease"/>
            <person name="Wu L."/>
            <person name="Ma J."/>
        </authorList>
    </citation>
    <scope>NUCLEOTIDE SEQUENCE [LARGE SCALE GENOMIC DNA]</scope>
    <source>
        <strain evidence="2">JCM 17593</strain>
    </source>
</reference>
<keyword evidence="2" id="KW-1185">Reference proteome</keyword>
<dbReference type="Proteomes" id="UP001500213">
    <property type="component" value="Unassembled WGS sequence"/>
</dbReference>
<dbReference type="RefSeq" id="WP_344775621.1">
    <property type="nucleotide sequence ID" value="NZ_BAABBX010000013.1"/>
</dbReference>
<proteinExistence type="predicted"/>
<name>A0ABP8ARL5_9MICO</name>
<protein>
    <submittedName>
        <fullName evidence="1">Uncharacterized protein</fullName>
    </submittedName>
</protein>